<evidence type="ECO:0000313" key="3">
    <source>
        <dbReference type="Proteomes" id="UP000198242"/>
    </source>
</evidence>
<keyword evidence="1" id="KW-0472">Membrane</keyword>
<accession>A0A1C4UQP6</accession>
<organism evidence="2 3">
    <name type="scientific">Micromonospora viridifaciens</name>
    <dbReference type="NCBI Taxonomy" id="1881"/>
    <lineage>
        <taxon>Bacteria</taxon>
        <taxon>Bacillati</taxon>
        <taxon>Actinomycetota</taxon>
        <taxon>Actinomycetes</taxon>
        <taxon>Micromonosporales</taxon>
        <taxon>Micromonosporaceae</taxon>
        <taxon>Micromonospora</taxon>
    </lineage>
</organism>
<dbReference type="AlphaFoldDB" id="A0A1C4UQP6"/>
<proteinExistence type="predicted"/>
<dbReference type="Proteomes" id="UP000198242">
    <property type="component" value="Chromosome I"/>
</dbReference>
<sequence length="246" mass="25292">MGMPDAEGQGLPDLPPEWGRVVIPDDASALAHEARQVRRELRRLRRHAAGRQLSARIGGDPAALGRTPGPDGRQPLGLPVLVLLVSVLITLAALAVVTWPRSTRSGGTPTVVPYPAATAAAVGPLPALDLVDAEQSPVPLRGLLPAMIVLVDACTCAEQVTQAAAAAPPDVTVVTVAGSRTAGPPPAPGVRALADPAGGLRDYLRLGAHPGTAPALLVNREGKLVRLVPELGPVDEYRDDLAHLAG</sequence>
<feature type="transmembrane region" description="Helical" evidence="1">
    <location>
        <begin position="76"/>
        <end position="97"/>
    </location>
</feature>
<name>A0A1C4UQP6_MICVI</name>
<gene>
    <name evidence="2" type="ORF">GA0074695_0733</name>
</gene>
<keyword evidence="1" id="KW-1133">Transmembrane helix</keyword>
<keyword evidence="1" id="KW-0812">Transmembrane</keyword>
<dbReference type="EMBL" id="LT607411">
    <property type="protein sequence ID" value="SCE74010.1"/>
    <property type="molecule type" value="Genomic_DNA"/>
</dbReference>
<evidence type="ECO:0000256" key="1">
    <source>
        <dbReference type="SAM" id="Phobius"/>
    </source>
</evidence>
<dbReference type="OrthoDB" id="3375511at2"/>
<reference evidence="3" key="1">
    <citation type="submission" date="2016-06" db="EMBL/GenBank/DDBJ databases">
        <authorList>
            <person name="Varghese N."/>
            <person name="Submissions Spin"/>
        </authorList>
    </citation>
    <scope>NUCLEOTIDE SEQUENCE [LARGE SCALE GENOMIC DNA]</scope>
    <source>
        <strain evidence="3">DSM 43909</strain>
    </source>
</reference>
<keyword evidence="3" id="KW-1185">Reference proteome</keyword>
<protein>
    <submittedName>
        <fullName evidence="2">Uncharacterized protein</fullName>
    </submittedName>
</protein>
<evidence type="ECO:0000313" key="2">
    <source>
        <dbReference type="EMBL" id="SCE74010.1"/>
    </source>
</evidence>